<dbReference type="OrthoDB" id="9798888at2"/>
<dbReference type="EMBL" id="CP036278">
    <property type="protein sequence ID" value="QDU56487.1"/>
    <property type="molecule type" value="Genomic_DNA"/>
</dbReference>
<dbReference type="Pfam" id="PF00561">
    <property type="entry name" value="Abhydrolase_1"/>
    <property type="match status" value="1"/>
</dbReference>
<dbReference type="InterPro" id="IPR029058">
    <property type="entry name" value="AB_hydrolase_fold"/>
</dbReference>
<dbReference type="SUPFAM" id="SSF53474">
    <property type="entry name" value="alpha/beta-Hydrolases"/>
    <property type="match status" value="1"/>
</dbReference>
<dbReference type="PANTHER" id="PTHR43798">
    <property type="entry name" value="MONOACYLGLYCEROL LIPASE"/>
    <property type="match status" value="1"/>
</dbReference>
<dbReference type="RefSeq" id="WP_145247228.1">
    <property type="nucleotide sequence ID" value="NZ_CP036278.1"/>
</dbReference>
<dbReference type="Proteomes" id="UP000315750">
    <property type="component" value="Chromosome"/>
</dbReference>
<keyword evidence="4" id="KW-1185">Reference proteome</keyword>
<dbReference type="InterPro" id="IPR000073">
    <property type="entry name" value="AB_hydrolase_1"/>
</dbReference>
<dbReference type="Gene3D" id="3.40.50.1820">
    <property type="entry name" value="alpha/beta hydrolase"/>
    <property type="match status" value="1"/>
</dbReference>
<dbReference type="GO" id="GO:0090499">
    <property type="term" value="F:pimelyl-[acyl-carrier protein] methyl ester esterase activity"/>
    <property type="evidence" value="ECO:0007669"/>
    <property type="project" value="UniProtKB-EC"/>
</dbReference>
<keyword evidence="1 3" id="KW-0378">Hydrolase</keyword>
<feature type="domain" description="AB hydrolase-1" evidence="2">
    <location>
        <begin position="5"/>
        <end position="241"/>
    </location>
</feature>
<evidence type="ECO:0000313" key="3">
    <source>
        <dbReference type="EMBL" id="QDU56487.1"/>
    </source>
</evidence>
<evidence type="ECO:0000259" key="2">
    <source>
        <dbReference type="Pfam" id="PF00561"/>
    </source>
</evidence>
<accession>A0A518AP40</accession>
<dbReference type="GO" id="GO:0016020">
    <property type="term" value="C:membrane"/>
    <property type="evidence" value="ECO:0007669"/>
    <property type="project" value="TreeGrafter"/>
</dbReference>
<dbReference type="InterPro" id="IPR050266">
    <property type="entry name" value="AB_hydrolase_sf"/>
</dbReference>
<organism evidence="3 4">
    <name type="scientific">Aeoliella mucimassa</name>
    <dbReference type="NCBI Taxonomy" id="2527972"/>
    <lineage>
        <taxon>Bacteria</taxon>
        <taxon>Pseudomonadati</taxon>
        <taxon>Planctomycetota</taxon>
        <taxon>Planctomycetia</taxon>
        <taxon>Pirellulales</taxon>
        <taxon>Lacipirellulaceae</taxon>
        <taxon>Aeoliella</taxon>
    </lineage>
</organism>
<dbReference type="EC" id="3.1.1.85" evidence="3"/>
<proteinExistence type="predicted"/>
<reference evidence="3 4" key="1">
    <citation type="submission" date="2019-02" db="EMBL/GenBank/DDBJ databases">
        <title>Deep-cultivation of Planctomycetes and their phenomic and genomic characterization uncovers novel biology.</title>
        <authorList>
            <person name="Wiegand S."/>
            <person name="Jogler M."/>
            <person name="Boedeker C."/>
            <person name="Pinto D."/>
            <person name="Vollmers J."/>
            <person name="Rivas-Marin E."/>
            <person name="Kohn T."/>
            <person name="Peeters S.H."/>
            <person name="Heuer A."/>
            <person name="Rast P."/>
            <person name="Oberbeckmann S."/>
            <person name="Bunk B."/>
            <person name="Jeske O."/>
            <person name="Meyerdierks A."/>
            <person name="Storesund J.E."/>
            <person name="Kallscheuer N."/>
            <person name="Luecker S."/>
            <person name="Lage O.M."/>
            <person name="Pohl T."/>
            <person name="Merkel B.J."/>
            <person name="Hornburger P."/>
            <person name="Mueller R.-W."/>
            <person name="Bruemmer F."/>
            <person name="Labrenz M."/>
            <person name="Spormann A.M."/>
            <person name="Op den Camp H."/>
            <person name="Overmann J."/>
            <person name="Amann R."/>
            <person name="Jetten M.S.M."/>
            <person name="Mascher T."/>
            <person name="Medema M.H."/>
            <person name="Devos D.P."/>
            <person name="Kaster A.-K."/>
            <person name="Ovreas L."/>
            <person name="Rohde M."/>
            <person name="Galperin M.Y."/>
            <person name="Jogler C."/>
        </authorList>
    </citation>
    <scope>NUCLEOTIDE SEQUENCE [LARGE SCALE GENOMIC DNA]</scope>
    <source>
        <strain evidence="3 4">Pan181</strain>
    </source>
</reference>
<evidence type="ECO:0000313" key="4">
    <source>
        <dbReference type="Proteomes" id="UP000315750"/>
    </source>
</evidence>
<name>A0A518AP40_9BACT</name>
<sequence length="263" mass="28999">MSNPNIVLISGWGQTSEPLAELANELSVVAEVQTTSVYQLAESWQTSSRPLDDRLPPTAVSLYAEQLHEQYLKAEPVMLVGWSMGAMVALEAANTYADHVERLVLVGGCASFCQRKDEVGLYEAGVTEDSVAEMIAGLNDAHKRTCELFLRNVYRRAIDKQQLATKVGAMLQLDVARLQHGLRYLQQADLRSQLSGIPQPMLLLHGSADRVVDSRAAGYLQEHLSQVKLELYPDGTHGLCEQYPAAVAEQIRGFLEDGEQPLH</sequence>
<gene>
    <name evidence="3" type="primary">bioH</name>
    <name evidence="3" type="ORF">Pan181_26960</name>
</gene>
<protein>
    <submittedName>
        <fullName evidence="3">Pimeloyl-[acyl-carrier protein] methyl ester esterase</fullName>
        <ecNumber evidence="3">3.1.1.85</ecNumber>
    </submittedName>
</protein>
<dbReference type="PRINTS" id="PR00111">
    <property type="entry name" value="ABHYDROLASE"/>
</dbReference>
<dbReference type="PANTHER" id="PTHR43798:SF31">
    <property type="entry name" value="AB HYDROLASE SUPERFAMILY PROTEIN YCLE"/>
    <property type="match status" value="1"/>
</dbReference>
<dbReference type="AlphaFoldDB" id="A0A518AP40"/>
<dbReference type="KEGG" id="amuc:Pan181_26960"/>
<evidence type="ECO:0000256" key="1">
    <source>
        <dbReference type="ARBA" id="ARBA00022801"/>
    </source>
</evidence>